<dbReference type="PANTHER" id="PTHR21071">
    <property type="entry name" value="UDP-N-ACETYLENOLPYRUVOYLGLUCOSAMINE REDUCTASE"/>
    <property type="match status" value="1"/>
</dbReference>
<dbReference type="EC" id="1.3.1.98" evidence="6 20"/>
<keyword evidence="17 20" id="KW-0961">Cell wall biogenesis/degradation</keyword>
<evidence type="ECO:0000256" key="17">
    <source>
        <dbReference type="ARBA" id="ARBA00023316"/>
    </source>
</evidence>
<evidence type="ECO:0000256" key="3">
    <source>
        <dbReference type="ARBA" id="ARBA00004496"/>
    </source>
</evidence>
<evidence type="ECO:0000256" key="13">
    <source>
        <dbReference type="ARBA" id="ARBA00022960"/>
    </source>
</evidence>
<dbReference type="GO" id="GO:0008762">
    <property type="term" value="F:UDP-N-acetylmuramate dehydrogenase activity"/>
    <property type="evidence" value="ECO:0007669"/>
    <property type="project" value="UniProtKB-UniRule"/>
</dbReference>
<evidence type="ECO:0000256" key="4">
    <source>
        <dbReference type="ARBA" id="ARBA00004752"/>
    </source>
</evidence>
<dbReference type="Pfam" id="PF02873">
    <property type="entry name" value="MurB_C"/>
    <property type="match status" value="1"/>
</dbReference>
<dbReference type="GO" id="GO:0071555">
    <property type="term" value="P:cell wall organization"/>
    <property type="evidence" value="ECO:0007669"/>
    <property type="project" value="UniProtKB-KW"/>
</dbReference>
<comment type="function">
    <text evidence="2 20">Cell wall formation.</text>
</comment>
<keyword evidence="15 20" id="KW-0560">Oxidoreductase</keyword>
<dbReference type="InterPro" id="IPR016169">
    <property type="entry name" value="FAD-bd_PCMH_sub2"/>
</dbReference>
<dbReference type="InterPro" id="IPR003170">
    <property type="entry name" value="MurB"/>
</dbReference>
<comment type="cofactor">
    <cofactor evidence="1 20">
        <name>FAD</name>
        <dbReference type="ChEBI" id="CHEBI:57692"/>
    </cofactor>
</comment>
<dbReference type="Pfam" id="PF01565">
    <property type="entry name" value="FAD_binding_4"/>
    <property type="match status" value="1"/>
</dbReference>
<dbReference type="PROSITE" id="PS51387">
    <property type="entry name" value="FAD_PCMH"/>
    <property type="match status" value="1"/>
</dbReference>
<dbReference type="InterPro" id="IPR036318">
    <property type="entry name" value="FAD-bd_PCMH-like_sf"/>
</dbReference>
<dbReference type="HAMAP" id="MF_00037">
    <property type="entry name" value="MurB"/>
    <property type="match status" value="1"/>
</dbReference>
<dbReference type="RefSeq" id="WP_120353207.1">
    <property type="nucleotide sequence ID" value="NZ_RAQO01000002.1"/>
</dbReference>
<dbReference type="GO" id="GO:0008360">
    <property type="term" value="P:regulation of cell shape"/>
    <property type="evidence" value="ECO:0007669"/>
    <property type="project" value="UniProtKB-KW"/>
</dbReference>
<dbReference type="Gene3D" id="3.90.78.10">
    <property type="entry name" value="UDP-N-acetylenolpyruvoylglucosamine reductase, C-terminal domain"/>
    <property type="match status" value="1"/>
</dbReference>
<dbReference type="InterPro" id="IPR011601">
    <property type="entry name" value="MurB_C"/>
</dbReference>
<comment type="catalytic activity">
    <reaction evidence="19 20">
        <text>UDP-N-acetyl-alpha-D-muramate + NADP(+) = UDP-N-acetyl-3-O-(1-carboxyvinyl)-alpha-D-glucosamine + NADPH + H(+)</text>
        <dbReference type="Rhea" id="RHEA:12248"/>
        <dbReference type="ChEBI" id="CHEBI:15378"/>
        <dbReference type="ChEBI" id="CHEBI:57783"/>
        <dbReference type="ChEBI" id="CHEBI:58349"/>
        <dbReference type="ChEBI" id="CHEBI:68483"/>
        <dbReference type="ChEBI" id="CHEBI:70757"/>
        <dbReference type="EC" id="1.3.1.98"/>
    </reaction>
</comment>
<gene>
    <name evidence="20" type="primary">murB</name>
    <name evidence="22" type="ORF">DBZ36_01780</name>
</gene>
<evidence type="ECO:0000256" key="10">
    <source>
        <dbReference type="ARBA" id="ARBA00022630"/>
    </source>
</evidence>
<reference evidence="22 23" key="1">
    <citation type="submission" date="2018-09" db="EMBL/GenBank/DDBJ databases">
        <authorList>
            <person name="Wang Z."/>
        </authorList>
    </citation>
    <scope>NUCLEOTIDE SEQUENCE [LARGE SCALE GENOMIC DNA]</scope>
    <source>
        <strain evidence="22 23">ALS 81</strain>
    </source>
</reference>
<name>A0A420EL46_9ALTE</name>
<evidence type="ECO:0000313" key="23">
    <source>
        <dbReference type="Proteomes" id="UP000286482"/>
    </source>
</evidence>
<comment type="similarity">
    <text evidence="5 20">Belongs to the MurB family.</text>
</comment>
<evidence type="ECO:0000256" key="20">
    <source>
        <dbReference type="HAMAP-Rule" id="MF_00037"/>
    </source>
</evidence>
<feature type="active site" description="Proton donor" evidence="20">
    <location>
        <position position="227"/>
    </location>
</feature>
<evidence type="ECO:0000256" key="16">
    <source>
        <dbReference type="ARBA" id="ARBA00023306"/>
    </source>
</evidence>
<feature type="domain" description="FAD-binding PCMH-type" evidence="21">
    <location>
        <begin position="12"/>
        <end position="182"/>
    </location>
</feature>
<dbReference type="GO" id="GO:0051301">
    <property type="term" value="P:cell division"/>
    <property type="evidence" value="ECO:0007669"/>
    <property type="project" value="UniProtKB-KW"/>
</dbReference>
<evidence type="ECO:0000259" key="21">
    <source>
        <dbReference type="PROSITE" id="PS51387"/>
    </source>
</evidence>
<dbReference type="OrthoDB" id="9804753at2"/>
<evidence type="ECO:0000256" key="6">
    <source>
        <dbReference type="ARBA" id="ARBA00012518"/>
    </source>
</evidence>
<keyword evidence="10 20" id="KW-0285">Flavoprotein</keyword>
<evidence type="ECO:0000256" key="11">
    <source>
        <dbReference type="ARBA" id="ARBA00022827"/>
    </source>
</evidence>
<evidence type="ECO:0000256" key="15">
    <source>
        <dbReference type="ARBA" id="ARBA00023002"/>
    </source>
</evidence>
<dbReference type="Proteomes" id="UP000286482">
    <property type="component" value="Unassembled WGS sequence"/>
</dbReference>
<keyword evidence="23" id="KW-1185">Reference proteome</keyword>
<comment type="pathway">
    <text evidence="4 20">Cell wall biogenesis; peptidoglycan biosynthesis.</text>
</comment>
<keyword evidence="13 20" id="KW-0133">Cell shape</keyword>
<evidence type="ECO:0000256" key="1">
    <source>
        <dbReference type="ARBA" id="ARBA00001974"/>
    </source>
</evidence>
<dbReference type="Gene3D" id="3.30.43.10">
    <property type="entry name" value="Uridine Diphospho-n-acetylenolpyruvylglucosamine Reductase, domain 2"/>
    <property type="match status" value="1"/>
</dbReference>
<dbReference type="InterPro" id="IPR036635">
    <property type="entry name" value="MurB_C_sf"/>
</dbReference>
<evidence type="ECO:0000256" key="2">
    <source>
        <dbReference type="ARBA" id="ARBA00003921"/>
    </source>
</evidence>
<dbReference type="SUPFAM" id="SSF56194">
    <property type="entry name" value="Uridine diphospho-N-Acetylenolpyruvylglucosamine reductase, MurB, C-terminal domain"/>
    <property type="match status" value="1"/>
</dbReference>
<dbReference type="GO" id="GO:0009252">
    <property type="term" value="P:peptidoglycan biosynthetic process"/>
    <property type="evidence" value="ECO:0007669"/>
    <property type="project" value="UniProtKB-UniRule"/>
</dbReference>
<dbReference type="UniPathway" id="UPA00219"/>
<evidence type="ECO:0000256" key="12">
    <source>
        <dbReference type="ARBA" id="ARBA00022857"/>
    </source>
</evidence>
<organism evidence="22 23">
    <name type="scientific">Alginatibacterium sediminis</name>
    <dbReference type="NCBI Taxonomy" id="2164068"/>
    <lineage>
        <taxon>Bacteria</taxon>
        <taxon>Pseudomonadati</taxon>
        <taxon>Pseudomonadota</taxon>
        <taxon>Gammaproteobacteria</taxon>
        <taxon>Alteromonadales</taxon>
        <taxon>Alteromonadaceae</taxon>
        <taxon>Alginatibacterium</taxon>
    </lineage>
</organism>
<comment type="caution">
    <text evidence="22">The sequence shown here is derived from an EMBL/GenBank/DDBJ whole genome shotgun (WGS) entry which is preliminary data.</text>
</comment>
<dbReference type="InterPro" id="IPR006094">
    <property type="entry name" value="Oxid_FAD_bind_N"/>
</dbReference>
<sequence>MNSLAKYNSFGLECKAEKLYIIDSTTRLNNAVELLKPDRPLPLIIGEGSNLLLTCNLEIDVWLNRILKREVIELEHSWILRIGAGENWHELVQWCITQGIYGLENLALIPGTVGAAPVQNIGAYGVEVCKFVNRVRYTDLYDGVSYQLSAEQCQFDYRDSIFKSSLKGRAVITEVELMMPKKWHPVCDYGPLRDLGPIPTAQAIFDKVCETRRAKLPDPKVLGNAGSFFKNPIVDRQTLETLLSRYPDAPHFATKQDDETKLAAGWLIDQCGLKGYTVGGARVHEQQALVLVNVAQASASDVLQLAKYVQLRVQERFGVKIEPEVRFINALGECDAMDCLARLSGINHAI</sequence>
<keyword evidence="16 20" id="KW-0131">Cell cycle</keyword>
<comment type="subcellular location">
    <subcellularLocation>
        <location evidence="3 20">Cytoplasm</location>
    </subcellularLocation>
</comment>
<feature type="active site" evidence="20">
    <location>
        <position position="324"/>
    </location>
</feature>
<dbReference type="NCBIfam" id="TIGR00179">
    <property type="entry name" value="murB"/>
    <property type="match status" value="1"/>
</dbReference>
<dbReference type="Gene3D" id="3.30.465.10">
    <property type="match status" value="1"/>
</dbReference>
<accession>A0A420EL46</accession>
<keyword evidence="12 20" id="KW-0521">NADP</keyword>
<keyword evidence="9 20" id="KW-0132">Cell division</keyword>
<protein>
    <recommendedName>
        <fullName evidence="7 20">UDP-N-acetylenolpyruvoylglucosamine reductase</fullName>
        <ecNumber evidence="6 20">1.3.1.98</ecNumber>
    </recommendedName>
    <alternativeName>
        <fullName evidence="18 20">UDP-N-acetylmuramate dehydrogenase</fullName>
    </alternativeName>
</protein>
<dbReference type="PANTHER" id="PTHR21071:SF4">
    <property type="entry name" value="UDP-N-ACETYLENOLPYRUVOYLGLUCOSAMINE REDUCTASE"/>
    <property type="match status" value="1"/>
</dbReference>
<evidence type="ECO:0000256" key="5">
    <source>
        <dbReference type="ARBA" id="ARBA00010485"/>
    </source>
</evidence>
<evidence type="ECO:0000256" key="8">
    <source>
        <dbReference type="ARBA" id="ARBA00022490"/>
    </source>
</evidence>
<proteinExistence type="inferred from homology"/>
<keyword evidence="11 20" id="KW-0274">FAD</keyword>
<keyword evidence="8 20" id="KW-0963">Cytoplasm</keyword>
<dbReference type="InterPro" id="IPR016167">
    <property type="entry name" value="FAD-bd_PCMH_sub1"/>
</dbReference>
<dbReference type="SUPFAM" id="SSF56176">
    <property type="entry name" value="FAD-binding/transporter-associated domain-like"/>
    <property type="match status" value="1"/>
</dbReference>
<dbReference type="EMBL" id="RAQO01000002">
    <property type="protein sequence ID" value="RKF21403.1"/>
    <property type="molecule type" value="Genomic_DNA"/>
</dbReference>
<evidence type="ECO:0000256" key="19">
    <source>
        <dbReference type="ARBA" id="ARBA00048914"/>
    </source>
</evidence>
<dbReference type="NCBIfam" id="NF000755">
    <property type="entry name" value="PRK00046.1"/>
    <property type="match status" value="1"/>
</dbReference>
<evidence type="ECO:0000313" key="22">
    <source>
        <dbReference type="EMBL" id="RKF21403.1"/>
    </source>
</evidence>
<feature type="active site" evidence="20">
    <location>
        <position position="158"/>
    </location>
</feature>
<evidence type="ECO:0000256" key="9">
    <source>
        <dbReference type="ARBA" id="ARBA00022618"/>
    </source>
</evidence>
<evidence type="ECO:0000256" key="7">
    <source>
        <dbReference type="ARBA" id="ARBA00015188"/>
    </source>
</evidence>
<keyword evidence="14 20" id="KW-0573">Peptidoglycan synthesis</keyword>
<dbReference type="GO" id="GO:0071949">
    <property type="term" value="F:FAD binding"/>
    <property type="evidence" value="ECO:0007669"/>
    <property type="project" value="InterPro"/>
</dbReference>
<dbReference type="InterPro" id="IPR016166">
    <property type="entry name" value="FAD-bd_PCMH"/>
</dbReference>
<dbReference type="GO" id="GO:0005829">
    <property type="term" value="C:cytosol"/>
    <property type="evidence" value="ECO:0007669"/>
    <property type="project" value="TreeGrafter"/>
</dbReference>
<evidence type="ECO:0000256" key="18">
    <source>
        <dbReference type="ARBA" id="ARBA00031026"/>
    </source>
</evidence>
<evidence type="ECO:0000256" key="14">
    <source>
        <dbReference type="ARBA" id="ARBA00022984"/>
    </source>
</evidence>
<dbReference type="AlphaFoldDB" id="A0A420EL46"/>